<evidence type="ECO:0000259" key="10">
    <source>
        <dbReference type="Pfam" id="PF04290"/>
    </source>
</evidence>
<keyword evidence="7 9" id="KW-0472">Membrane</keyword>
<keyword evidence="6 9" id="KW-1133">Transmembrane helix</keyword>
<dbReference type="EMBL" id="QGNA01000005">
    <property type="protein sequence ID" value="PWS35217.1"/>
    <property type="molecule type" value="Genomic_DNA"/>
</dbReference>
<accession>A0A317FB34</accession>
<evidence type="ECO:0000256" key="7">
    <source>
        <dbReference type="ARBA" id="ARBA00023136"/>
    </source>
</evidence>
<dbReference type="GO" id="GO:0022857">
    <property type="term" value="F:transmembrane transporter activity"/>
    <property type="evidence" value="ECO:0007669"/>
    <property type="project" value="UniProtKB-UniRule"/>
</dbReference>
<evidence type="ECO:0000256" key="1">
    <source>
        <dbReference type="ARBA" id="ARBA00004429"/>
    </source>
</evidence>
<comment type="similarity">
    <text evidence="8 9">Belongs to the TRAP transporter small permease family.</text>
</comment>
<gene>
    <name evidence="11" type="ORF">DFH01_23215</name>
</gene>
<protein>
    <recommendedName>
        <fullName evidence="9">TRAP transporter small permease protein</fullName>
    </recommendedName>
</protein>
<comment type="function">
    <text evidence="9">Part of the tripartite ATP-independent periplasmic (TRAP) transport system.</text>
</comment>
<feature type="transmembrane region" description="Helical" evidence="9">
    <location>
        <begin position="12"/>
        <end position="35"/>
    </location>
</feature>
<dbReference type="RefSeq" id="WP_109872862.1">
    <property type="nucleotide sequence ID" value="NZ_QGNA01000005.1"/>
</dbReference>
<evidence type="ECO:0000256" key="9">
    <source>
        <dbReference type="RuleBase" id="RU369079"/>
    </source>
</evidence>
<dbReference type="GO" id="GO:0015740">
    <property type="term" value="P:C4-dicarboxylate transport"/>
    <property type="evidence" value="ECO:0007669"/>
    <property type="project" value="TreeGrafter"/>
</dbReference>
<keyword evidence="3" id="KW-1003">Cell membrane</keyword>
<comment type="caution">
    <text evidence="11">The sequence shown here is derived from an EMBL/GenBank/DDBJ whole genome shotgun (WGS) entry which is preliminary data.</text>
</comment>
<comment type="subunit">
    <text evidence="9">The complex comprises the extracytoplasmic solute receptor protein and the two transmembrane proteins.</text>
</comment>
<evidence type="ECO:0000256" key="3">
    <source>
        <dbReference type="ARBA" id="ARBA00022475"/>
    </source>
</evidence>
<dbReference type="InterPro" id="IPR007387">
    <property type="entry name" value="TRAP_DctQ"/>
</dbReference>
<dbReference type="OrthoDB" id="7843639at2"/>
<dbReference type="Proteomes" id="UP000245765">
    <property type="component" value="Unassembled WGS sequence"/>
</dbReference>
<feature type="transmembrane region" description="Helical" evidence="9">
    <location>
        <begin position="127"/>
        <end position="148"/>
    </location>
</feature>
<dbReference type="PANTHER" id="PTHR35011">
    <property type="entry name" value="2,3-DIKETO-L-GULONATE TRAP TRANSPORTER SMALL PERMEASE PROTEIN YIAM"/>
    <property type="match status" value="1"/>
</dbReference>
<reference evidence="12" key="1">
    <citation type="submission" date="2018-05" db="EMBL/GenBank/DDBJ databases">
        <authorList>
            <person name="Du Z."/>
            <person name="Wang X."/>
        </authorList>
    </citation>
    <scope>NUCLEOTIDE SEQUENCE [LARGE SCALE GENOMIC DNA]</scope>
    <source>
        <strain evidence="12">CQN31</strain>
    </source>
</reference>
<comment type="subcellular location">
    <subcellularLocation>
        <location evidence="1 9">Cell inner membrane</location>
        <topology evidence="1 9">Multi-pass membrane protein</topology>
    </subcellularLocation>
</comment>
<feature type="transmembrane region" description="Helical" evidence="9">
    <location>
        <begin position="86"/>
        <end position="107"/>
    </location>
</feature>
<dbReference type="PANTHER" id="PTHR35011:SF2">
    <property type="entry name" value="2,3-DIKETO-L-GULONATE TRAP TRANSPORTER SMALL PERMEASE PROTEIN YIAM"/>
    <property type="match status" value="1"/>
</dbReference>
<evidence type="ECO:0000313" key="11">
    <source>
        <dbReference type="EMBL" id="PWS35217.1"/>
    </source>
</evidence>
<dbReference type="GO" id="GO:0005886">
    <property type="term" value="C:plasma membrane"/>
    <property type="evidence" value="ECO:0007669"/>
    <property type="project" value="UniProtKB-SubCell"/>
</dbReference>
<keyword evidence="2 9" id="KW-0813">Transport</keyword>
<feature type="domain" description="Tripartite ATP-independent periplasmic transporters DctQ component" evidence="10">
    <location>
        <begin position="23"/>
        <end position="148"/>
    </location>
</feature>
<evidence type="ECO:0000256" key="8">
    <source>
        <dbReference type="ARBA" id="ARBA00038436"/>
    </source>
</evidence>
<proteinExistence type="inferred from homology"/>
<evidence type="ECO:0000256" key="6">
    <source>
        <dbReference type="ARBA" id="ARBA00022989"/>
    </source>
</evidence>
<keyword evidence="12" id="KW-1185">Reference proteome</keyword>
<evidence type="ECO:0000256" key="2">
    <source>
        <dbReference type="ARBA" id="ARBA00022448"/>
    </source>
</evidence>
<dbReference type="Pfam" id="PF04290">
    <property type="entry name" value="DctQ"/>
    <property type="match status" value="1"/>
</dbReference>
<keyword evidence="5 9" id="KW-0812">Transmembrane</keyword>
<evidence type="ECO:0000313" key="12">
    <source>
        <dbReference type="Proteomes" id="UP000245765"/>
    </source>
</evidence>
<dbReference type="InterPro" id="IPR055348">
    <property type="entry name" value="DctQ"/>
</dbReference>
<evidence type="ECO:0000256" key="4">
    <source>
        <dbReference type="ARBA" id="ARBA00022519"/>
    </source>
</evidence>
<dbReference type="AlphaFoldDB" id="A0A317FB34"/>
<sequence>MRRLDDWVARIEAALLGLLVMAMTGVTLAQVVARYVFGAPLIWSEEAARYLFVWVSMFGAALAVRQGAHYALTALAERLPPAAQRAAGVVCIVVAACFLLVLLVTGIEEMMQAHLQDAATLPMRMSLPYAALPVGAALMLFHLVLRAIGFGQRA</sequence>
<name>A0A317FB34_9PROT</name>
<keyword evidence="4 9" id="KW-0997">Cell inner membrane</keyword>
<organism evidence="11 12">
    <name type="scientific">Falsiroseomonas bella</name>
    <dbReference type="NCBI Taxonomy" id="2184016"/>
    <lineage>
        <taxon>Bacteria</taxon>
        <taxon>Pseudomonadati</taxon>
        <taxon>Pseudomonadota</taxon>
        <taxon>Alphaproteobacteria</taxon>
        <taxon>Acetobacterales</taxon>
        <taxon>Roseomonadaceae</taxon>
        <taxon>Falsiroseomonas</taxon>
    </lineage>
</organism>
<feature type="transmembrane region" description="Helical" evidence="9">
    <location>
        <begin position="47"/>
        <end position="65"/>
    </location>
</feature>
<evidence type="ECO:0000256" key="5">
    <source>
        <dbReference type="ARBA" id="ARBA00022692"/>
    </source>
</evidence>